<dbReference type="EMBL" id="AGNL01033024">
    <property type="protein sequence ID" value="EJK55872.1"/>
    <property type="molecule type" value="Genomic_DNA"/>
</dbReference>
<name>K0SAU5_THAOC</name>
<feature type="compositionally biased region" description="Basic and acidic residues" evidence="1">
    <location>
        <begin position="60"/>
        <end position="70"/>
    </location>
</feature>
<feature type="transmembrane region" description="Helical" evidence="2">
    <location>
        <begin position="126"/>
        <end position="144"/>
    </location>
</feature>
<keyword evidence="2" id="KW-1133">Transmembrane helix</keyword>
<evidence type="ECO:0000256" key="1">
    <source>
        <dbReference type="SAM" id="MobiDB-lite"/>
    </source>
</evidence>
<evidence type="ECO:0000313" key="4">
    <source>
        <dbReference type="Proteomes" id="UP000266841"/>
    </source>
</evidence>
<feature type="region of interest" description="Disordered" evidence="1">
    <location>
        <begin position="26"/>
        <end position="114"/>
    </location>
</feature>
<feature type="non-terminal residue" evidence="3">
    <location>
        <position position="351"/>
    </location>
</feature>
<evidence type="ECO:0000256" key="2">
    <source>
        <dbReference type="SAM" id="Phobius"/>
    </source>
</evidence>
<accession>K0SAU5</accession>
<organism evidence="3 4">
    <name type="scientific">Thalassiosira oceanica</name>
    <name type="common">Marine diatom</name>
    <dbReference type="NCBI Taxonomy" id="159749"/>
    <lineage>
        <taxon>Eukaryota</taxon>
        <taxon>Sar</taxon>
        <taxon>Stramenopiles</taxon>
        <taxon>Ochrophyta</taxon>
        <taxon>Bacillariophyta</taxon>
        <taxon>Coscinodiscophyceae</taxon>
        <taxon>Thalassiosirophycidae</taxon>
        <taxon>Thalassiosirales</taxon>
        <taxon>Thalassiosiraceae</taxon>
        <taxon>Thalassiosira</taxon>
    </lineage>
</organism>
<dbReference type="AlphaFoldDB" id="K0SAU5"/>
<keyword evidence="4" id="KW-1185">Reference proteome</keyword>
<feature type="compositionally biased region" description="Basic and acidic residues" evidence="1">
    <location>
        <begin position="340"/>
        <end position="351"/>
    </location>
</feature>
<reference evidence="3 4" key="1">
    <citation type="journal article" date="2012" name="Genome Biol.">
        <title>Genome and low-iron response of an oceanic diatom adapted to chronic iron limitation.</title>
        <authorList>
            <person name="Lommer M."/>
            <person name="Specht M."/>
            <person name="Roy A.S."/>
            <person name="Kraemer L."/>
            <person name="Andreson R."/>
            <person name="Gutowska M.A."/>
            <person name="Wolf J."/>
            <person name="Bergner S.V."/>
            <person name="Schilhabel M.B."/>
            <person name="Klostermeier U.C."/>
            <person name="Beiko R.G."/>
            <person name="Rosenstiel P."/>
            <person name="Hippler M."/>
            <person name="Laroche J."/>
        </authorList>
    </citation>
    <scope>NUCLEOTIDE SEQUENCE [LARGE SCALE GENOMIC DNA]</scope>
    <source>
        <strain evidence="3 4">CCMP1005</strain>
    </source>
</reference>
<sequence length="351" mass="38449">MSSSALAACRRRFRLRFRRRQRSRKVAHDLLRYPASPPSRTPPRGSLNRRQRGSIQGERYPPRDPLDRQPHQPHQCRRRYHAQLDSTLPSPKPSPEDDDAPPPSVRSRATVSSVPQADDKVRCRSFLFVVVLILFVFGLPAAAATGDPARRSPHAGLVQRIGRRRVQKHGRCMAIALRHHAADLIFTGGGLVVHDIHDSARGVVGCAVGPNLQHLCALEALAGTPAGGTINGRGRITLEDGKTLVLRDGHFELLTDEDVDGDARALGIRELETLVTTEIAVSRGKFKGLTAQLSGNNGKGQFYVLVNVDGAISTTRINNRSIGFSIGPDGLRRSPRLRAKQPDRNPEVALP</sequence>
<dbReference type="Proteomes" id="UP000266841">
    <property type="component" value="Unassembled WGS sequence"/>
</dbReference>
<keyword evidence="2" id="KW-0812">Transmembrane</keyword>
<comment type="caution">
    <text evidence="3">The sequence shown here is derived from an EMBL/GenBank/DDBJ whole genome shotgun (WGS) entry which is preliminary data.</text>
</comment>
<protein>
    <submittedName>
        <fullName evidence="3">Uncharacterized protein</fullName>
    </submittedName>
</protein>
<evidence type="ECO:0000313" key="3">
    <source>
        <dbReference type="EMBL" id="EJK55872.1"/>
    </source>
</evidence>
<keyword evidence="2" id="KW-0472">Membrane</keyword>
<feature type="region of interest" description="Disordered" evidence="1">
    <location>
        <begin position="331"/>
        <end position="351"/>
    </location>
</feature>
<gene>
    <name evidence="3" type="ORF">THAOC_24340</name>
</gene>
<proteinExistence type="predicted"/>